<name>A0A5N4AXM1_PHOPY</name>
<keyword evidence="3" id="KW-1185">Reference proteome</keyword>
<evidence type="ECO:0000256" key="1">
    <source>
        <dbReference type="SAM" id="SignalP"/>
    </source>
</evidence>
<protein>
    <submittedName>
        <fullName evidence="2">Uncharacterized protein</fullName>
    </submittedName>
</protein>
<accession>A0A5N4AXM1</accession>
<keyword evidence="1" id="KW-0732">Signal</keyword>
<dbReference type="EMBL" id="VVIM01000002">
    <property type="protein sequence ID" value="KAB0802066.1"/>
    <property type="molecule type" value="Genomic_DNA"/>
</dbReference>
<comment type="caution">
    <text evidence="2">The sequence shown here is derived from an EMBL/GenBank/DDBJ whole genome shotgun (WGS) entry which is preliminary data.</text>
</comment>
<evidence type="ECO:0000313" key="3">
    <source>
        <dbReference type="Proteomes" id="UP000327044"/>
    </source>
</evidence>
<dbReference type="Proteomes" id="UP000327044">
    <property type="component" value="Unassembled WGS sequence"/>
</dbReference>
<dbReference type="InterPro" id="IPR036728">
    <property type="entry name" value="PBP_GOBP_sf"/>
</dbReference>
<feature type="signal peptide" evidence="1">
    <location>
        <begin position="1"/>
        <end position="16"/>
    </location>
</feature>
<evidence type="ECO:0000313" key="2">
    <source>
        <dbReference type="EMBL" id="KAB0802066.1"/>
    </source>
</evidence>
<sequence>MKTLVVIACLCAFAVAQEDGDKKDTIFKILKDCAKKEGIDRGNIKKVIESGAFNDEKFQLFAQCFVKEIGALTSDGTVNWNYIREKCKSYTQDCAFVDECSTKTGSNQAETNASGAACLIVNIHKKMKEMKKNNKDECGEGGCPV</sequence>
<dbReference type="Pfam" id="PF01395">
    <property type="entry name" value="PBP_GOBP"/>
    <property type="match status" value="1"/>
</dbReference>
<dbReference type="CDD" id="cd23992">
    <property type="entry name" value="PBP_GOBP"/>
    <property type="match status" value="1"/>
</dbReference>
<dbReference type="GO" id="GO:0005549">
    <property type="term" value="F:odorant binding"/>
    <property type="evidence" value="ECO:0007669"/>
    <property type="project" value="InterPro"/>
</dbReference>
<dbReference type="InParanoid" id="A0A5N4AXM1"/>
<gene>
    <name evidence="2" type="ORF">PPYR_04252</name>
</gene>
<dbReference type="OrthoDB" id="7665616at2759"/>
<dbReference type="AlphaFoldDB" id="A0A5N4AXM1"/>
<feature type="chain" id="PRO_5024313775" evidence="1">
    <location>
        <begin position="17"/>
        <end position="145"/>
    </location>
</feature>
<dbReference type="Gene3D" id="1.10.238.20">
    <property type="entry name" value="Pheromone/general odorant binding protein domain"/>
    <property type="match status" value="1"/>
</dbReference>
<dbReference type="InterPro" id="IPR006170">
    <property type="entry name" value="PBP/GOBP"/>
</dbReference>
<reference evidence="2 3" key="1">
    <citation type="journal article" date="2018" name="Elife">
        <title>Firefly genomes illuminate parallel origins of bioluminescence in beetles.</title>
        <authorList>
            <person name="Fallon T.R."/>
            <person name="Lower S.E."/>
            <person name="Chang C.H."/>
            <person name="Bessho-Uehara M."/>
            <person name="Martin G.J."/>
            <person name="Bewick A.J."/>
            <person name="Behringer M."/>
            <person name="Debat H.J."/>
            <person name="Wong I."/>
            <person name="Day J.C."/>
            <person name="Suvorov A."/>
            <person name="Silva C.J."/>
            <person name="Stanger-Hall K.F."/>
            <person name="Hall D.W."/>
            <person name="Schmitz R.J."/>
            <person name="Nelson D.R."/>
            <person name="Lewis S.M."/>
            <person name="Shigenobu S."/>
            <person name="Bybee S.M."/>
            <person name="Larracuente A.M."/>
            <person name="Oba Y."/>
            <person name="Weng J.K."/>
        </authorList>
    </citation>
    <scope>NUCLEOTIDE SEQUENCE [LARGE SCALE GENOMIC DNA]</scope>
    <source>
        <strain evidence="2">1611_PpyrPB1</strain>
        <tissue evidence="2">Whole body</tissue>
    </source>
</reference>
<organism evidence="2 3">
    <name type="scientific">Photinus pyralis</name>
    <name type="common">Common eastern firefly</name>
    <name type="synonym">Lampyris pyralis</name>
    <dbReference type="NCBI Taxonomy" id="7054"/>
    <lineage>
        <taxon>Eukaryota</taxon>
        <taxon>Metazoa</taxon>
        <taxon>Ecdysozoa</taxon>
        <taxon>Arthropoda</taxon>
        <taxon>Hexapoda</taxon>
        <taxon>Insecta</taxon>
        <taxon>Pterygota</taxon>
        <taxon>Neoptera</taxon>
        <taxon>Endopterygota</taxon>
        <taxon>Coleoptera</taxon>
        <taxon>Polyphaga</taxon>
        <taxon>Elateriformia</taxon>
        <taxon>Elateroidea</taxon>
        <taxon>Lampyridae</taxon>
        <taxon>Lampyrinae</taxon>
        <taxon>Photinus</taxon>
    </lineage>
</organism>
<dbReference type="SUPFAM" id="SSF47565">
    <property type="entry name" value="Insect pheromone/odorant-binding proteins"/>
    <property type="match status" value="1"/>
</dbReference>
<proteinExistence type="predicted"/>